<comment type="caution">
    <text evidence="17">The sequence shown here is derived from an EMBL/GenBank/DDBJ whole genome shotgun (WGS) entry which is preliminary data.</text>
</comment>
<evidence type="ECO:0000256" key="4">
    <source>
        <dbReference type="ARBA" id="ARBA00022714"/>
    </source>
</evidence>
<proteinExistence type="inferred from homology"/>
<accession>A0A4Q7YTU6</accession>
<dbReference type="CDD" id="cd02788">
    <property type="entry name" value="MopB_CT_NDH-1_NuoG2-N7"/>
    <property type="match status" value="1"/>
</dbReference>
<dbReference type="Proteomes" id="UP000292958">
    <property type="component" value="Unassembled WGS sequence"/>
</dbReference>
<dbReference type="InterPro" id="IPR010228">
    <property type="entry name" value="NADH_UbQ_OxRdtase_Gsu"/>
</dbReference>
<name>A0A4Q7YTU6_9BACT</name>
<dbReference type="GO" id="GO:0048038">
    <property type="term" value="F:quinone binding"/>
    <property type="evidence" value="ECO:0007669"/>
    <property type="project" value="UniProtKB-UniRule"/>
</dbReference>
<evidence type="ECO:0000259" key="16">
    <source>
        <dbReference type="PROSITE" id="PS51839"/>
    </source>
</evidence>
<gene>
    <name evidence="17" type="ORF">BDD14_2769</name>
</gene>
<sequence length="904" mass="98455">MTVATIYIDDKPRQANPKQNLLHACLSLGYDLPYFCWHPALGSVGACRQCAVKQFRDEQDTSGKLIMSCMTPAADGTRISIVDPEAVAFRAAVIQGLMQNHPHDCPVCDEGGECHLQDMTVMTGHRSRVYSFGKRTFRNQYLGPLVNHEMNRCIQCQRCVRFYREYAGGDDLNAFHLRDTIYFGRHEDGVLENEFSGNLVEICPTGVFTDATLKRHYARKWDLQMAPSICAHCGLGCNTTVGERYGTLRRIVNRYNHEVNGYFLCDRGRFGYEFVESNQRIRHPLLNGKAATKIEALERFGAILRDGKVFGIGSPRASLEGNFALRTLVGPDRFFAGISDHELQLLSTMLRILREGPARSPSLHEMEHSDAVFVLGEDVTNVAPIMALRLRQAVRQAPMRIAEKLHIPEWLDHSVREAVQDEKGPLYIASPYATKLDDIATATYYAAPDDLARLGFAVAHAIDPGAPVVTGLVPDLEKMAADIAFALLGGQHPLVVSGTGCGSQSVIEAAAQVAWALCKVGRHAALSFTVPECNSLGLALMEPRPLSEVVSAIKSEPTNTLIVLENDLFRRGPADAVSSLLKGARHLVVLDHLDNATTDAAELVLPAGTYAESDGTIVNNEGRAQRFFQVFDPSTDVQESWRWLREGAIAADSENEAQWQSLDDLTTAMAAEMAAFESIPQVAPPRKAGGKIAREPNRYSGRTAMLANISVHEPKPPDDPDSALAFSMESGPESAPPSLIPFFWAPGWNSIQAANKFQSEVGGPLRGGDPGVRLIEPSLEPGWQYCSTVPAAFQQQPDVWVVVSIFHIFGSEELSRHAQGIAQLVPLPYVALNPAEASQSGVNAGERIKVSIEGSLFELEVMLRADLPRGVAGLPAGLSPAGGILLPAFCRLAPILAEPSTGAL</sequence>
<evidence type="ECO:0000313" key="17">
    <source>
        <dbReference type="EMBL" id="RZU41262.1"/>
    </source>
</evidence>
<evidence type="ECO:0000313" key="18">
    <source>
        <dbReference type="Proteomes" id="UP000292958"/>
    </source>
</evidence>
<comment type="similarity">
    <text evidence="2 14">Belongs to the complex I 75 kDa subunit family.</text>
</comment>
<dbReference type="NCBIfam" id="TIGR01973">
    <property type="entry name" value="NuoG"/>
    <property type="match status" value="1"/>
</dbReference>
<dbReference type="Gene3D" id="3.10.20.740">
    <property type="match status" value="1"/>
</dbReference>
<evidence type="ECO:0000256" key="7">
    <source>
        <dbReference type="ARBA" id="ARBA00022967"/>
    </source>
</evidence>
<evidence type="ECO:0000256" key="8">
    <source>
        <dbReference type="ARBA" id="ARBA00023004"/>
    </source>
</evidence>
<dbReference type="GO" id="GO:0042773">
    <property type="term" value="P:ATP synthesis coupled electron transport"/>
    <property type="evidence" value="ECO:0007669"/>
    <property type="project" value="InterPro"/>
</dbReference>
<dbReference type="GO" id="GO:0016020">
    <property type="term" value="C:membrane"/>
    <property type="evidence" value="ECO:0007669"/>
    <property type="project" value="InterPro"/>
</dbReference>
<dbReference type="SMART" id="SM00926">
    <property type="entry name" value="Molybdop_Fe4S4"/>
    <property type="match status" value="1"/>
</dbReference>
<dbReference type="SUPFAM" id="SSF54292">
    <property type="entry name" value="2Fe-2S ferredoxin-like"/>
    <property type="match status" value="1"/>
</dbReference>
<evidence type="ECO:0000256" key="12">
    <source>
        <dbReference type="ARBA" id="ARBA00026021"/>
    </source>
</evidence>
<dbReference type="PANTHER" id="PTHR43105:SF10">
    <property type="entry name" value="NADH-QUINONE OXIDOREDUCTASE SUBUNIT G"/>
    <property type="match status" value="1"/>
</dbReference>
<keyword evidence="5 14" id="KW-0874">Quinone</keyword>
<protein>
    <recommendedName>
        <fullName evidence="14">NADH-quinone oxidoreductase</fullName>
        <ecNumber evidence="14">7.1.1.-</ecNumber>
    </recommendedName>
</protein>
<comment type="function">
    <text evidence="14">NDH-1 shuttles electrons from NADH, via FMN and iron-sulfur (Fe-S) centers, to quinones in the respiratory chain. Couples the redox reaction to proton translocation (for every two electrons transferred, four hydrogen ions are translocated across the cytoplasmic membrane), and thus conserves the redox energy in a proton gradient.</text>
</comment>
<reference evidence="17 18" key="1">
    <citation type="submission" date="2019-02" db="EMBL/GenBank/DDBJ databases">
        <title>Genomic Encyclopedia of Archaeal and Bacterial Type Strains, Phase II (KMG-II): from individual species to whole genera.</title>
        <authorList>
            <person name="Goeker M."/>
        </authorList>
    </citation>
    <scope>NUCLEOTIDE SEQUENCE [LARGE SCALE GENOMIC DNA]</scope>
    <source>
        <strain evidence="17 18">DSM 18101</strain>
    </source>
</reference>
<keyword evidence="18" id="KW-1185">Reference proteome</keyword>
<comment type="subunit">
    <text evidence="12">Composed of 13 different subunits. Subunits NuoCD, E, F, and G constitute the peripheral sector of the complex.</text>
</comment>
<dbReference type="Gene3D" id="2.40.40.20">
    <property type="match status" value="1"/>
</dbReference>
<dbReference type="PROSITE" id="PS00643">
    <property type="entry name" value="COMPLEX1_75K_3"/>
    <property type="match status" value="1"/>
</dbReference>
<keyword evidence="11" id="KW-0830">Ubiquinone</keyword>
<dbReference type="PROSITE" id="PS51669">
    <property type="entry name" value="4FE4S_MOW_BIS_MGD"/>
    <property type="match status" value="1"/>
</dbReference>
<evidence type="ECO:0000256" key="1">
    <source>
        <dbReference type="ARBA" id="ARBA00001966"/>
    </source>
</evidence>
<organism evidence="17 18">
    <name type="scientific">Edaphobacter modestus</name>
    <dbReference type="NCBI Taxonomy" id="388466"/>
    <lineage>
        <taxon>Bacteria</taxon>
        <taxon>Pseudomonadati</taxon>
        <taxon>Acidobacteriota</taxon>
        <taxon>Terriglobia</taxon>
        <taxon>Terriglobales</taxon>
        <taxon>Acidobacteriaceae</taxon>
        <taxon>Edaphobacter</taxon>
    </lineage>
</organism>
<dbReference type="SUPFAM" id="SSF53706">
    <property type="entry name" value="Formate dehydrogenase/DMSO reductase, domains 1-3"/>
    <property type="match status" value="1"/>
</dbReference>
<dbReference type="InterPro" id="IPR009010">
    <property type="entry name" value="Asp_de-COase-like_dom_sf"/>
</dbReference>
<dbReference type="SUPFAM" id="SSF50692">
    <property type="entry name" value="ADC-like"/>
    <property type="match status" value="1"/>
</dbReference>
<dbReference type="InterPro" id="IPR019574">
    <property type="entry name" value="NADH_UbQ_OxRdtase_Gsu_4Fe4S-bd"/>
</dbReference>
<dbReference type="EC" id="7.1.1.-" evidence="14"/>
<dbReference type="GO" id="GO:0051539">
    <property type="term" value="F:4 iron, 4 sulfur cluster binding"/>
    <property type="evidence" value="ECO:0007669"/>
    <property type="project" value="UniProtKB-KW"/>
</dbReference>
<dbReference type="SUPFAM" id="SSF54862">
    <property type="entry name" value="4Fe-4S ferredoxins"/>
    <property type="match status" value="1"/>
</dbReference>
<feature type="domain" description="4Fe-4S His(Cys)3-ligated-type" evidence="16">
    <location>
        <begin position="85"/>
        <end position="124"/>
    </location>
</feature>
<comment type="cofactor">
    <cofactor evidence="14">
        <name>[2Fe-2S] cluster</name>
        <dbReference type="ChEBI" id="CHEBI:190135"/>
    </cofactor>
    <text evidence="14">Binds 1 [2Fe-2S] cluster per subunit.</text>
</comment>
<evidence type="ECO:0000256" key="13">
    <source>
        <dbReference type="ARBA" id="ARBA00047712"/>
    </source>
</evidence>
<dbReference type="PROSITE" id="PS51839">
    <property type="entry name" value="4FE4S_HC3"/>
    <property type="match status" value="1"/>
</dbReference>
<evidence type="ECO:0000256" key="3">
    <source>
        <dbReference type="ARBA" id="ARBA00022485"/>
    </source>
</evidence>
<evidence type="ECO:0000256" key="11">
    <source>
        <dbReference type="ARBA" id="ARBA00023075"/>
    </source>
</evidence>
<dbReference type="Gene3D" id="3.30.200.210">
    <property type="match status" value="1"/>
</dbReference>
<dbReference type="FunFam" id="3.10.20.740:FF:000002">
    <property type="entry name" value="NADH-quinone oxidoreductase"/>
    <property type="match status" value="1"/>
</dbReference>
<dbReference type="Pfam" id="PF04879">
    <property type="entry name" value="Molybdop_Fe4S4"/>
    <property type="match status" value="1"/>
</dbReference>
<evidence type="ECO:0000256" key="14">
    <source>
        <dbReference type="RuleBase" id="RU003525"/>
    </source>
</evidence>
<comment type="catalytic activity">
    <reaction evidence="13 14">
        <text>a quinone + NADH + 5 H(+)(in) = a quinol + NAD(+) + 4 H(+)(out)</text>
        <dbReference type="Rhea" id="RHEA:57888"/>
        <dbReference type="ChEBI" id="CHEBI:15378"/>
        <dbReference type="ChEBI" id="CHEBI:24646"/>
        <dbReference type="ChEBI" id="CHEBI:57540"/>
        <dbReference type="ChEBI" id="CHEBI:57945"/>
        <dbReference type="ChEBI" id="CHEBI:132124"/>
    </reaction>
</comment>
<dbReference type="Pfam" id="PF22117">
    <property type="entry name" value="Fer4_Nqo3"/>
    <property type="match status" value="1"/>
</dbReference>
<dbReference type="InterPro" id="IPR050123">
    <property type="entry name" value="Prok_molybdopt-oxidoreductase"/>
</dbReference>
<comment type="cofactor">
    <cofactor evidence="1 14">
        <name>[4Fe-4S] cluster</name>
        <dbReference type="ChEBI" id="CHEBI:49883"/>
    </cofactor>
</comment>
<dbReference type="PROSITE" id="PS00641">
    <property type="entry name" value="COMPLEX1_75K_1"/>
    <property type="match status" value="1"/>
</dbReference>
<dbReference type="InterPro" id="IPR000283">
    <property type="entry name" value="NADH_UbQ_OxRdtase_75kDa_su_CS"/>
</dbReference>
<dbReference type="PANTHER" id="PTHR43105">
    <property type="entry name" value="RESPIRATORY NITRATE REDUCTASE"/>
    <property type="match status" value="1"/>
</dbReference>
<dbReference type="AlphaFoldDB" id="A0A4Q7YTU6"/>
<dbReference type="Pfam" id="PF13510">
    <property type="entry name" value="Fer2_4"/>
    <property type="match status" value="1"/>
</dbReference>
<keyword evidence="6 14" id="KW-0479">Metal-binding</keyword>
<keyword evidence="7 14" id="KW-1278">Translocase</keyword>
<dbReference type="RefSeq" id="WP_207231867.1">
    <property type="nucleotide sequence ID" value="NZ_SHKW01000001.1"/>
</dbReference>
<dbReference type="Pfam" id="PF10588">
    <property type="entry name" value="NADH-G_4Fe-4S_3"/>
    <property type="match status" value="1"/>
</dbReference>
<dbReference type="GO" id="GO:0003954">
    <property type="term" value="F:NADH dehydrogenase activity"/>
    <property type="evidence" value="ECO:0007669"/>
    <property type="project" value="TreeGrafter"/>
</dbReference>
<evidence type="ECO:0000256" key="5">
    <source>
        <dbReference type="ARBA" id="ARBA00022719"/>
    </source>
</evidence>
<dbReference type="InterPro" id="IPR054351">
    <property type="entry name" value="NADH_UbQ_OxRdtase_ferredoxin"/>
</dbReference>
<dbReference type="InterPro" id="IPR006963">
    <property type="entry name" value="Mopterin_OxRdtase_4Fe-4S_dom"/>
</dbReference>
<evidence type="ECO:0000256" key="9">
    <source>
        <dbReference type="ARBA" id="ARBA00023014"/>
    </source>
</evidence>
<dbReference type="CDD" id="cd00207">
    <property type="entry name" value="fer2"/>
    <property type="match status" value="1"/>
</dbReference>
<dbReference type="GO" id="GO:0046872">
    <property type="term" value="F:metal ion binding"/>
    <property type="evidence" value="ECO:0007669"/>
    <property type="project" value="UniProtKB-UniRule"/>
</dbReference>
<dbReference type="EMBL" id="SHKW01000001">
    <property type="protein sequence ID" value="RZU41262.1"/>
    <property type="molecule type" value="Genomic_DNA"/>
</dbReference>
<evidence type="ECO:0000256" key="2">
    <source>
        <dbReference type="ARBA" id="ARBA00005404"/>
    </source>
</evidence>
<feature type="domain" description="4Fe-4S Mo/W bis-MGD-type" evidence="15">
    <location>
        <begin position="223"/>
        <end position="279"/>
    </location>
</feature>
<dbReference type="InterPro" id="IPR001041">
    <property type="entry name" value="2Fe-2S_ferredoxin-type"/>
</dbReference>
<dbReference type="Pfam" id="PF00384">
    <property type="entry name" value="Molybdopterin"/>
    <property type="match status" value="1"/>
</dbReference>
<dbReference type="PROSITE" id="PS00642">
    <property type="entry name" value="COMPLEX1_75K_2"/>
    <property type="match status" value="1"/>
</dbReference>
<dbReference type="SMART" id="SM00929">
    <property type="entry name" value="NADH-G_4Fe-4S_3"/>
    <property type="match status" value="1"/>
</dbReference>
<keyword evidence="4 14" id="KW-0001">2Fe-2S</keyword>
<dbReference type="InterPro" id="IPR006656">
    <property type="entry name" value="Mopterin_OxRdtase"/>
</dbReference>
<dbReference type="CDD" id="cd02771">
    <property type="entry name" value="MopB_NDH-1_NuoG2-N7"/>
    <property type="match status" value="1"/>
</dbReference>
<evidence type="ECO:0000259" key="15">
    <source>
        <dbReference type="PROSITE" id="PS51669"/>
    </source>
</evidence>
<keyword evidence="9 14" id="KW-0411">Iron-sulfur</keyword>
<keyword evidence="8 14" id="KW-0408">Iron</keyword>
<keyword evidence="3 14" id="KW-0004">4Fe-4S</keyword>
<dbReference type="InterPro" id="IPR036010">
    <property type="entry name" value="2Fe-2S_ferredoxin-like_sf"/>
</dbReference>
<evidence type="ECO:0000256" key="6">
    <source>
        <dbReference type="ARBA" id="ARBA00022723"/>
    </source>
</evidence>
<dbReference type="GO" id="GO:0051537">
    <property type="term" value="F:2 iron, 2 sulfur cluster binding"/>
    <property type="evidence" value="ECO:0007669"/>
    <property type="project" value="UniProtKB-UniRule"/>
</dbReference>
<evidence type="ECO:0000256" key="10">
    <source>
        <dbReference type="ARBA" id="ARBA00023027"/>
    </source>
</evidence>
<dbReference type="Gene3D" id="3.40.50.740">
    <property type="match status" value="1"/>
</dbReference>
<keyword evidence="10 14" id="KW-0520">NAD</keyword>
<dbReference type="GO" id="GO:0008137">
    <property type="term" value="F:NADH dehydrogenase (ubiquinone) activity"/>
    <property type="evidence" value="ECO:0007669"/>
    <property type="project" value="UniProtKB-UniRule"/>
</dbReference>